<evidence type="ECO:0000313" key="2">
    <source>
        <dbReference type="EMBL" id="KKS12760.1"/>
    </source>
</evidence>
<name>A0A0G0WIR6_9BACT</name>
<keyword evidence="1" id="KW-0472">Membrane</keyword>
<organism evidence="2 3">
    <name type="scientific">Candidatus Daviesbacteria bacterium GW2011_GWB1_41_5</name>
    <dbReference type="NCBI Taxonomy" id="1618429"/>
    <lineage>
        <taxon>Bacteria</taxon>
        <taxon>Candidatus Daviesiibacteriota</taxon>
    </lineage>
</organism>
<proteinExistence type="predicted"/>
<evidence type="ECO:0000256" key="1">
    <source>
        <dbReference type="SAM" id="Phobius"/>
    </source>
</evidence>
<sequence>MSATHNKNDNAIVGQLSYLDIGWHSPVLESQVPRKEAPNSPNCKYIIIAQTTTISIQISVFLIGLCFSIIEVVS</sequence>
<accession>A0A0G0WIR6</accession>
<gene>
    <name evidence="2" type="ORF">UU67_C0042G0006</name>
</gene>
<dbReference type="Proteomes" id="UP000034753">
    <property type="component" value="Unassembled WGS sequence"/>
</dbReference>
<feature type="transmembrane region" description="Helical" evidence="1">
    <location>
        <begin position="45"/>
        <end position="70"/>
    </location>
</feature>
<dbReference type="AlphaFoldDB" id="A0A0G0WIR6"/>
<reference evidence="2 3" key="1">
    <citation type="journal article" date="2015" name="Nature">
        <title>rRNA introns, odd ribosomes, and small enigmatic genomes across a large radiation of phyla.</title>
        <authorList>
            <person name="Brown C.T."/>
            <person name="Hug L.A."/>
            <person name="Thomas B.C."/>
            <person name="Sharon I."/>
            <person name="Castelle C.J."/>
            <person name="Singh A."/>
            <person name="Wilkins M.J."/>
            <person name="Williams K.H."/>
            <person name="Banfield J.F."/>
        </authorList>
    </citation>
    <scope>NUCLEOTIDE SEQUENCE [LARGE SCALE GENOMIC DNA]</scope>
</reference>
<keyword evidence="1" id="KW-1133">Transmembrane helix</keyword>
<keyword evidence="1" id="KW-0812">Transmembrane</keyword>
<dbReference type="EMBL" id="LCBN01000042">
    <property type="protein sequence ID" value="KKS12760.1"/>
    <property type="molecule type" value="Genomic_DNA"/>
</dbReference>
<protein>
    <submittedName>
        <fullName evidence="2">Uncharacterized protein</fullName>
    </submittedName>
</protein>
<evidence type="ECO:0000313" key="3">
    <source>
        <dbReference type="Proteomes" id="UP000034753"/>
    </source>
</evidence>
<comment type="caution">
    <text evidence="2">The sequence shown here is derived from an EMBL/GenBank/DDBJ whole genome shotgun (WGS) entry which is preliminary data.</text>
</comment>